<protein>
    <submittedName>
        <fullName evidence="2">Exported protein</fullName>
    </submittedName>
</protein>
<dbReference type="HOGENOM" id="CLU_137741_0_0_4"/>
<dbReference type="EMBL" id="AM167904">
    <property type="protein sequence ID" value="CAJ50137.1"/>
    <property type="molecule type" value="Genomic_DNA"/>
</dbReference>
<dbReference type="KEGG" id="bav:BAV2526"/>
<feature type="compositionally biased region" description="Polar residues" evidence="1">
    <location>
        <begin position="1"/>
        <end position="11"/>
    </location>
</feature>
<dbReference type="STRING" id="360910.BAV2526"/>
<dbReference type="Pfam" id="PF12266">
    <property type="entry name" value="DUF3613"/>
    <property type="match status" value="1"/>
</dbReference>
<organism evidence="2 3">
    <name type="scientific">Bordetella avium (strain 197N)</name>
    <dbReference type="NCBI Taxonomy" id="360910"/>
    <lineage>
        <taxon>Bacteria</taxon>
        <taxon>Pseudomonadati</taxon>
        <taxon>Pseudomonadota</taxon>
        <taxon>Betaproteobacteria</taxon>
        <taxon>Burkholderiales</taxon>
        <taxon>Alcaligenaceae</taxon>
        <taxon>Bordetella</taxon>
    </lineage>
</organism>
<gene>
    <name evidence="2" type="ordered locus">BAV2526</name>
</gene>
<dbReference type="InterPro" id="IPR022053">
    <property type="entry name" value="DUF3613"/>
</dbReference>
<evidence type="ECO:0000313" key="3">
    <source>
        <dbReference type="Proteomes" id="UP000001977"/>
    </source>
</evidence>
<feature type="non-terminal residue" evidence="2">
    <location>
        <position position="1"/>
    </location>
</feature>
<dbReference type="Proteomes" id="UP000001977">
    <property type="component" value="Chromosome"/>
</dbReference>
<accession>Q2KX86</accession>
<sequence length="115" mass="11896">VRRAQAQNQGPLTAATAVKAERAETSAPAATAVLRQVDAAPPEAAPPFVEQGPGDVTRALLAAQADDGRRVGSGLPLQGPLVTAAWRPYLKSFDHPLPPWFDTRSASGDSGGMAQ</sequence>
<proteinExistence type="predicted"/>
<keyword evidence="3" id="KW-1185">Reference proteome</keyword>
<evidence type="ECO:0000256" key="1">
    <source>
        <dbReference type="SAM" id="MobiDB-lite"/>
    </source>
</evidence>
<feature type="region of interest" description="Disordered" evidence="1">
    <location>
        <begin position="1"/>
        <end position="23"/>
    </location>
</feature>
<name>Q2KX86_BORA1</name>
<evidence type="ECO:0000313" key="2">
    <source>
        <dbReference type="EMBL" id="CAJ50137.1"/>
    </source>
</evidence>
<reference evidence="2 3" key="1">
    <citation type="journal article" date="2006" name="J. Bacteriol.">
        <title>Comparison of the genome sequence of the poultry pathogen Bordetella avium with those of B. bronchiseptica, B. pertussis, and B. parapertussis reveals extensive diversity in surface structures associated with host interaction.</title>
        <authorList>
            <person name="Sebaihia M."/>
            <person name="Preston A."/>
            <person name="Maskell D.J."/>
            <person name="Kuzmiak H."/>
            <person name="Connell T.D."/>
            <person name="King N.D."/>
            <person name="Orndorff P.E."/>
            <person name="Miyamoto D.M."/>
            <person name="Thomson N.R."/>
            <person name="Harris D."/>
            <person name="Goble A."/>
            <person name="Lord A."/>
            <person name="Murphy L."/>
            <person name="Quail M.A."/>
            <person name="Rutter S."/>
            <person name="Squares R."/>
            <person name="Squares S."/>
            <person name="Woodward J."/>
            <person name="Parkhill J."/>
            <person name="Temple L.M."/>
        </authorList>
    </citation>
    <scope>NUCLEOTIDE SEQUENCE [LARGE SCALE GENOMIC DNA]</scope>
    <source>
        <strain evidence="2 3">197N</strain>
    </source>
</reference>
<dbReference type="AlphaFoldDB" id="Q2KX86"/>